<keyword evidence="2" id="KW-0472">Membrane</keyword>
<dbReference type="PANTHER" id="PTHR33365">
    <property type="entry name" value="YALI0B05434P"/>
    <property type="match status" value="1"/>
</dbReference>
<evidence type="ECO:0000313" key="4">
    <source>
        <dbReference type="Proteomes" id="UP001305779"/>
    </source>
</evidence>
<sequence>MTGVRQKRLTGMIMASRDYGFDSKQENQMLDEVPFLGGRTRGDSSSTSRHGIAGRWHQLSWRRKALAHLLLAGTYTLIFLVACTAVVRRSKSNETTLLPLSARNAIELELRPFETKTRDNPFAGDPRPELDGAWHDLLENDIIQVPFEDLDSLNLQSIELADGSAEIASLSVYHALHCLKKVRHWIYKDYYYPDRDENKEALERGHANHCIEYIRESLMCHPDLSPVTFSWINGTYGNGPLLPTNKDVAMHECANWERLDSWAGDHVFDLFRLDRLRYPDHGLEYDD</sequence>
<dbReference type="InterPro" id="IPR021765">
    <property type="entry name" value="UstYa-like"/>
</dbReference>
<evidence type="ECO:0000313" key="3">
    <source>
        <dbReference type="EMBL" id="KAK4502427.1"/>
    </source>
</evidence>
<dbReference type="Proteomes" id="UP001305779">
    <property type="component" value="Unassembled WGS sequence"/>
</dbReference>
<evidence type="ECO:0008006" key="5">
    <source>
        <dbReference type="Google" id="ProtNLM"/>
    </source>
</evidence>
<name>A0ABR0ELI3_ZASCE</name>
<dbReference type="Pfam" id="PF11807">
    <property type="entry name" value="UstYa"/>
    <property type="match status" value="1"/>
</dbReference>
<comment type="caution">
    <text evidence="3">The sequence shown here is derived from an EMBL/GenBank/DDBJ whole genome shotgun (WGS) entry which is preliminary data.</text>
</comment>
<keyword evidence="4" id="KW-1185">Reference proteome</keyword>
<accession>A0ABR0ELI3</accession>
<reference evidence="3 4" key="1">
    <citation type="journal article" date="2023" name="G3 (Bethesda)">
        <title>A chromosome-level genome assembly of Zasmidium syzygii isolated from banana leaves.</title>
        <authorList>
            <person name="van Westerhoven A.C."/>
            <person name="Mehrabi R."/>
            <person name="Talebi R."/>
            <person name="Steentjes M.B.F."/>
            <person name="Corcolon B."/>
            <person name="Chong P.A."/>
            <person name="Kema G.H.J."/>
            <person name="Seidl M.F."/>
        </authorList>
    </citation>
    <scope>NUCLEOTIDE SEQUENCE [LARGE SCALE GENOMIC DNA]</scope>
    <source>
        <strain evidence="3 4">P124</strain>
    </source>
</reference>
<evidence type="ECO:0000256" key="1">
    <source>
        <dbReference type="ARBA" id="ARBA00035112"/>
    </source>
</evidence>
<organism evidence="3 4">
    <name type="scientific">Zasmidium cellare</name>
    <name type="common">Wine cellar mold</name>
    <name type="synonym">Racodium cellare</name>
    <dbReference type="NCBI Taxonomy" id="395010"/>
    <lineage>
        <taxon>Eukaryota</taxon>
        <taxon>Fungi</taxon>
        <taxon>Dikarya</taxon>
        <taxon>Ascomycota</taxon>
        <taxon>Pezizomycotina</taxon>
        <taxon>Dothideomycetes</taxon>
        <taxon>Dothideomycetidae</taxon>
        <taxon>Mycosphaerellales</taxon>
        <taxon>Mycosphaerellaceae</taxon>
        <taxon>Zasmidium</taxon>
    </lineage>
</organism>
<protein>
    <recommendedName>
        <fullName evidence="5">Tat pathway signal sequence</fullName>
    </recommendedName>
</protein>
<evidence type="ECO:0000256" key="2">
    <source>
        <dbReference type="SAM" id="Phobius"/>
    </source>
</evidence>
<dbReference type="PANTHER" id="PTHR33365:SF7">
    <property type="entry name" value="TAT PATHWAY SIGNAL SEQUENCE"/>
    <property type="match status" value="1"/>
</dbReference>
<keyword evidence="2" id="KW-0812">Transmembrane</keyword>
<comment type="similarity">
    <text evidence="1">Belongs to the ustYa family.</text>
</comment>
<keyword evidence="2" id="KW-1133">Transmembrane helix</keyword>
<gene>
    <name evidence="3" type="ORF">PRZ48_005852</name>
</gene>
<feature type="transmembrane region" description="Helical" evidence="2">
    <location>
        <begin position="65"/>
        <end position="87"/>
    </location>
</feature>
<dbReference type="EMBL" id="JAXOVC010000004">
    <property type="protein sequence ID" value="KAK4502427.1"/>
    <property type="molecule type" value="Genomic_DNA"/>
</dbReference>
<proteinExistence type="inferred from homology"/>